<evidence type="ECO:0000313" key="7">
    <source>
        <dbReference type="EMBL" id="KAF4955778.1"/>
    </source>
</evidence>
<organism evidence="7 8">
    <name type="scientific">Fusarium gaditjirri</name>
    <dbReference type="NCBI Taxonomy" id="282569"/>
    <lineage>
        <taxon>Eukaryota</taxon>
        <taxon>Fungi</taxon>
        <taxon>Dikarya</taxon>
        <taxon>Ascomycota</taxon>
        <taxon>Pezizomycotina</taxon>
        <taxon>Sordariomycetes</taxon>
        <taxon>Hypocreomycetidae</taxon>
        <taxon>Hypocreales</taxon>
        <taxon>Nectriaceae</taxon>
        <taxon>Fusarium</taxon>
        <taxon>Fusarium nisikadoi species complex</taxon>
    </lineage>
</organism>
<accession>A0A8H4TDB7</accession>
<dbReference type="PRINTS" id="PR00420">
    <property type="entry name" value="RNGMNOXGNASE"/>
</dbReference>
<proteinExistence type="inferred from homology"/>
<evidence type="ECO:0000259" key="6">
    <source>
        <dbReference type="Pfam" id="PF01494"/>
    </source>
</evidence>
<dbReference type="InterPro" id="IPR050493">
    <property type="entry name" value="FAD-dep_Monooxygenase_BioMet"/>
</dbReference>
<keyword evidence="4" id="KW-0560">Oxidoreductase</keyword>
<feature type="domain" description="FAD-binding" evidence="6">
    <location>
        <begin position="5"/>
        <end position="359"/>
    </location>
</feature>
<reference evidence="7" key="1">
    <citation type="journal article" date="2020" name="BMC Genomics">
        <title>Correction to: Identification and distribution of gene clusters required for synthesis of sphingolipid metabolism inhibitors in diverse species of the filamentous fungus Fusarium.</title>
        <authorList>
            <person name="Kim H.S."/>
            <person name="Lohmar J.M."/>
            <person name="Busman M."/>
            <person name="Brown D.W."/>
            <person name="Naumann T.A."/>
            <person name="Divon H.H."/>
            <person name="Lysoe E."/>
            <person name="Uhlig S."/>
            <person name="Proctor R.H."/>
        </authorList>
    </citation>
    <scope>NUCLEOTIDE SEQUENCE</scope>
    <source>
        <strain evidence="7">NRRL 45417</strain>
    </source>
</reference>
<evidence type="ECO:0000256" key="4">
    <source>
        <dbReference type="ARBA" id="ARBA00023002"/>
    </source>
</evidence>
<reference evidence="7" key="2">
    <citation type="submission" date="2020-05" db="EMBL/GenBank/DDBJ databases">
        <authorList>
            <person name="Kim H.-S."/>
            <person name="Proctor R.H."/>
            <person name="Brown D.W."/>
        </authorList>
    </citation>
    <scope>NUCLEOTIDE SEQUENCE</scope>
    <source>
        <strain evidence="7">NRRL 45417</strain>
    </source>
</reference>
<dbReference type="Proteomes" id="UP000604273">
    <property type="component" value="Unassembled WGS sequence"/>
</dbReference>
<keyword evidence="3" id="KW-0274">FAD</keyword>
<dbReference type="GO" id="GO:0004497">
    <property type="term" value="F:monooxygenase activity"/>
    <property type="evidence" value="ECO:0007669"/>
    <property type="project" value="UniProtKB-KW"/>
</dbReference>
<gene>
    <name evidence="7" type="ORF">FGADI_4350</name>
</gene>
<evidence type="ECO:0000256" key="5">
    <source>
        <dbReference type="ARBA" id="ARBA00023033"/>
    </source>
</evidence>
<evidence type="ECO:0000256" key="1">
    <source>
        <dbReference type="ARBA" id="ARBA00007992"/>
    </source>
</evidence>
<protein>
    <recommendedName>
        <fullName evidence="6">FAD-binding domain-containing protein</fullName>
    </recommendedName>
</protein>
<sequence>MKNLNVIVVGAGIGGLATALAFATDGHRVTVLDGVIEFAEVGAGIRVPPNSSRLCKSWGVDFDSVPKQISKGIRFVDWKNNGLLDVPYDDMLSKHGAPYYFFHRADFVDIMLKAAKKNPNIKIITRSKVVEYDVQRPAVRTESGDWYAADLVVSAEGIKSSIRDEVNGEPIEPVDTGDVAYRILVPTESLLKDPETRYLVENAWAVHWLGPEGHAVGYPLRNGELYNIIIDITHQSDKGQHLLDNQWKVQADNQELVDRFKDWCKPVRDLCGLTGEYLKWKLVDFPVPLKRWAHPSSKVVLIGDAVHPMMPYLAQGAAQAIEDAATLRAAIAEFDSLPEALAIYQKQRAPRATYVAQNTRVLQEWLHLYDGPARDQRDELMKHDNSDNPIFWGHTTRKDWLFGYDAGSIHTDEDRKVPPLPPLPPKGSSVYVNKISGAAL</sequence>
<evidence type="ECO:0000256" key="3">
    <source>
        <dbReference type="ARBA" id="ARBA00022827"/>
    </source>
</evidence>
<dbReference type="GO" id="GO:0071949">
    <property type="term" value="F:FAD binding"/>
    <property type="evidence" value="ECO:0007669"/>
    <property type="project" value="InterPro"/>
</dbReference>
<keyword evidence="8" id="KW-1185">Reference proteome</keyword>
<dbReference type="Pfam" id="PF01494">
    <property type="entry name" value="FAD_binding_3"/>
    <property type="match status" value="1"/>
</dbReference>
<name>A0A8H4TDB7_9HYPO</name>
<dbReference type="EMBL" id="JABFAI010000094">
    <property type="protein sequence ID" value="KAF4955778.1"/>
    <property type="molecule type" value="Genomic_DNA"/>
</dbReference>
<dbReference type="Gene3D" id="3.50.50.60">
    <property type="entry name" value="FAD/NAD(P)-binding domain"/>
    <property type="match status" value="1"/>
</dbReference>
<dbReference type="PANTHER" id="PTHR13789">
    <property type="entry name" value="MONOOXYGENASE"/>
    <property type="match status" value="1"/>
</dbReference>
<dbReference type="InterPro" id="IPR036188">
    <property type="entry name" value="FAD/NAD-bd_sf"/>
</dbReference>
<keyword evidence="2" id="KW-0285">Flavoprotein</keyword>
<keyword evidence="5" id="KW-0503">Monooxygenase</keyword>
<dbReference type="AlphaFoldDB" id="A0A8H4TDB7"/>
<dbReference type="OrthoDB" id="16820at2759"/>
<dbReference type="InterPro" id="IPR002938">
    <property type="entry name" value="FAD-bd"/>
</dbReference>
<dbReference type="SUPFAM" id="SSF51905">
    <property type="entry name" value="FAD/NAD(P)-binding domain"/>
    <property type="match status" value="1"/>
</dbReference>
<dbReference type="PANTHER" id="PTHR13789:SF147">
    <property type="entry name" value="PUTATIVE (AFU_ORTHOLOGUE AFUA_2G01950)-RELATED"/>
    <property type="match status" value="1"/>
</dbReference>
<dbReference type="SUPFAM" id="SSF54373">
    <property type="entry name" value="FAD-linked reductases, C-terminal domain"/>
    <property type="match status" value="1"/>
</dbReference>
<comment type="similarity">
    <text evidence="1">Belongs to the paxM FAD-dependent monooxygenase family.</text>
</comment>
<evidence type="ECO:0000256" key="2">
    <source>
        <dbReference type="ARBA" id="ARBA00022630"/>
    </source>
</evidence>
<evidence type="ECO:0000313" key="8">
    <source>
        <dbReference type="Proteomes" id="UP000604273"/>
    </source>
</evidence>
<comment type="caution">
    <text evidence="7">The sequence shown here is derived from an EMBL/GenBank/DDBJ whole genome shotgun (WGS) entry which is preliminary data.</text>
</comment>